<gene>
    <name evidence="1" type="ORF">HELGO_WM6580</name>
</gene>
<organism evidence="1">
    <name type="scientific">uncultured Thiotrichaceae bacterium</name>
    <dbReference type="NCBI Taxonomy" id="298394"/>
    <lineage>
        <taxon>Bacteria</taxon>
        <taxon>Pseudomonadati</taxon>
        <taxon>Pseudomonadota</taxon>
        <taxon>Gammaproteobacteria</taxon>
        <taxon>Thiotrichales</taxon>
        <taxon>Thiotrichaceae</taxon>
        <taxon>environmental samples</taxon>
    </lineage>
</organism>
<reference evidence="1" key="1">
    <citation type="submission" date="2020-01" db="EMBL/GenBank/DDBJ databases">
        <authorList>
            <person name="Meier V. D."/>
            <person name="Meier V D."/>
        </authorList>
    </citation>
    <scope>NUCLEOTIDE SEQUENCE</scope>
    <source>
        <strain evidence="1">HLG_WM_MAG_07</strain>
    </source>
</reference>
<accession>A0A6S6TIX5</accession>
<evidence type="ECO:0000313" key="1">
    <source>
        <dbReference type="EMBL" id="CAA6822971.1"/>
    </source>
</evidence>
<dbReference type="AlphaFoldDB" id="A0A6S6TIX5"/>
<name>A0A6S6TIX5_9GAMM</name>
<sequence>MADLFTVTAPLAIRYPNGDRHYLPRVYKHPKGVLCFDMYWHQKGPDEGTQLIKGWLEGDGPWKIGGYVISVLACHNTIACPAEEFSEWQAYLQNHPGEYPPEPLIDAIAKRLGADVG</sequence>
<dbReference type="EMBL" id="CACVAY010000112">
    <property type="protein sequence ID" value="CAA6822971.1"/>
    <property type="molecule type" value="Genomic_DNA"/>
</dbReference>
<protein>
    <submittedName>
        <fullName evidence="1">Uncharacterized protein</fullName>
    </submittedName>
</protein>
<proteinExistence type="predicted"/>